<evidence type="ECO:0000256" key="7">
    <source>
        <dbReference type="ARBA" id="ARBA00029447"/>
    </source>
</evidence>
<dbReference type="SMART" id="SM01049">
    <property type="entry name" value="Cache_2"/>
    <property type="match status" value="1"/>
</dbReference>
<dbReference type="Gene3D" id="3.30.450.20">
    <property type="entry name" value="PAS domain"/>
    <property type="match status" value="1"/>
</dbReference>
<dbReference type="CDD" id="cd06225">
    <property type="entry name" value="HAMP"/>
    <property type="match status" value="1"/>
</dbReference>
<evidence type="ECO:0000256" key="5">
    <source>
        <dbReference type="ARBA" id="ARBA00023136"/>
    </source>
</evidence>
<keyword evidence="3 10" id="KW-0812">Transmembrane</keyword>
<dbReference type="AlphaFoldDB" id="A0A1Y5MP78"/>
<feature type="domain" description="HAMP" evidence="12">
    <location>
        <begin position="235"/>
        <end position="289"/>
    </location>
</feature>
<proteinExistence type="inferred from homology"/>
<keyword evidence="6 8" id="KW-0807">Transducer</keyword>
<dbReference type="PROSITE" id="PS50111">
    <property type="entry name" value="CHEMOTAXIS_TRANSDUC_2"/>
    <property type="match status" value="1"/>
</dbReference>
<organism evidence="13 14">
    <name type="scientific">Campylobacter concisus</name>
    <dbReference type="NCBI Taxonomy" id="199"/>
    <lineage>
        <taxon>Bacteria</taxon>
        <taxon>Pseudomonadati</taxon>
        <taxon>Campylobacterota</taxon>
        <taxon>Epsilonproteobacteria</taxon>
        <taxon>Campylobacterales</taxon>
        <taxon>Campylobacteraceae</taxon>
        <taxon>Campylobacter</taxon>
    </lineage>
</organism>
<protein>
    <submittedName>
        <fullName evidence="13">Chemotaxis protein</fullName>
    </submittedName>
</protein>
<dbReference type="SMART" id="SM00304">
    <property type="entry name" value="HAMP"/>
    <property type="match status" value="1"/>
</dbReference>
<name>A0A1Y5MP78_9BACT</name>
<evidence type="ECO:0000256" key="10">
    <source>
        <dbReference type="SAM" id="Phobius"/>
    </source>
</evidence>
<dbReference type="InterPro" id="IPR033480">
    <property type="entry name" value="sCache_2"/>
</dbReference>
<dbReference type="Gene3D" id="1.10.287.950">
    <property type="entry name" value="Methyl-accepting chemotaxis protein"/>
    <property type="match status" value="1"/>
</dbReference>
<dbReference type="GO" id="GO:0007165">
    <property type="term" value="P:signal transduction"/>
    <property type="evidence" value="ECO:0007669"/>
    <property type="project" value="UniProtKB-KW"/>
</dbReference>
<feature type="transmembrane region" description="Helical" evidence="10">
    <location>
        <begin position="7"/>
        <end position="28"/>
    </location>
</feature>
<comment type="caution">
    <text evidence="13">The sequence shown here is derived from an EMBL/GenBank/DDBJ whole genome shotgun (WGS) entry which is preliminary data.</text>
</comment>
<dbReference type="PANTHER" id="PTHR32089:SF114">
    <property type="entry name" value="METHYL-ACCEPTING CHEMOTAXIS PROTEIN MCPB"/>
    <property type="match status" value="1"/>
</dbReference>
<evidence type="ECO:0000256" key="1">
    <source>
        <dbReference type="ARBA" id="ARBA00004651"/>
    </source>
</evidence>
<feature type="domain" description="Methyl-accepting transducer" evidence="11">
    <location>
        <begin position="294"/>
        <end position="551"/>
    </location>
</feature>
<evidence type="ECO:0000256" key="6">
    <source>
        <dbReference type="ARBA" id="ARBA00023224"/>
    </source>
</evidence>
<reference evidence="13 14" key="1">
    <citation type="submission" date="2017-04" db="EMBL/GenBank/DDBJ databases">
        <title>Complete genome of Campylobacter concisus ATCC 33237T and draft genomes for an additional eight well characterized C. concisus strains.</title>
        <authorList>
            <person name="Cornelius A.J."/>
            <person name="Miller W.G."/>
            <person name="Lastovica A.J."/>
            <person name="On S.L."/>
            <person name="French N.P."/>
            <person name="Vandenberg O."/>
            <person name="Biggs P.J."/>
        </authorList>
    </citation>
    <scope>NUCLEOTIDE SEQUENCE [LARGE SCALE GENOMIC DNA]</scope>
    <source>
        <strain evidence="13 14">CCUG 19995</strain>
    </source>
</reference>
<dbReference type="Pfam" id="PF00015">
    <property type="entry name" value="MCPsignal"/>
    <property type="match status" value="1"/>
</dbReference>
<comment type="subcellular location">
    <subcellularLocation>
        <location evidence="1">Cell membrane</location>
        <topology evidence="1">Multi-pass membrane protein</topology>
    </subcellularLocation>
</comment>
<dbReference type="Proteomes" id="UP000196317">
    <property type="component" value="Unassembled WGS sequence"/>
</dbReference>
<evidence type="ECO:0000313" key="14">
    <source>
        <dbReference type="Proteomes" id="UP000196317"/>
    </source>
</evidence>
<sequence>MKISSKVTMMIVSSLLVLGAILVFLNIYEQNKAIEFSTKQLTETVLADKRAALSEEMDIVSSILLKIQEVYDDANETIEDQKEDIIDYLSKARFGDGKLGYFSLSTIDGVVIANPGLPEFNGQNRLDATDANGYKYVKELIEKAKQNSNGDFVNFVAKSKDGNTIRKIARGQKLNLFHEDVLLMSVVDLEGMYKEIDKISATMQNDANANTTNFIVIAVVVLIISLIVAMLYSKFSITKPLNELILRATNLSSGDGDLTRKLEVVGKDEIAKASEAINKFIEKVRVLIAEAKDISNENSSIANELSSTSVQTGRGVENSSKIVQSAGKDCAEIQSYMKDSIEVAKGGKDDLQKALTYVDETLNTISNLSSEIAQTSDIENQMAGKIEQLSRDAEQVKSVLVVINDIADQTNLLALNAAIEAARAGEHGRGFAVVADEVRKLAERTQKSLTEINATINVIVQAINESSEQMSINSKQISELTGVANNAQNTIRDMSDIMRSAIGLSDKTIEDYIKTGKDIDDIVKSMEGISQISSQSTRSVEEIASAAEHLNKMTDTLNAKLGEFRT</sequence>
<dbReference type="SUPFAM" id="SSF58104">
    <property type="entry name" value="Methyl-accepting chemotaxis protein (MCP) signaling domain"/>
    <property type="match status" value="1"/>
</dbReference>
<dbReference type="Pfam" id="PF17200">
    <property type="entry name" value="sCache_2"/>
    <property type="match status" value="1"/>
</dbReference>
<comment type="similarity">
    <text evidence="7">Belongs to the methyl-accepting chemotaxis (MCP) protein family.</text>
</comment>
<evidence type="ECO:0000256" key="3">
    <source>
        <dbReference type="ARBA" id="ARBA00022692"/>
    </source>
</evidence>
<keyword evidence="5 10" id="KW-0472">Membrane</keyword>
<evidence type="ECO:0000256" key="8">
    <source>
        <dbReference type="PROSITE-ProRule" id="PRU00284"/>
    </source>
</evidence>
<keyword evidence="4 10" id="KW-1133">Transmembrane helix</keyword>
<dbReference type="RefSeq" id="WP_087582586.1">
    <property type="nucleotide sequence ID" value="NZ_NDYN01000001.1"/>
</dbReference>
<evidence type="ECO:0000256" key="2">
    <source>
        <dbReference type="ARBA" id="ARBA00022475"/>
    </source>
</evidence>
<dbReference type="Pfam" id="PF00672">
    <property type="entry name" value="HAMP"/>
    <property type="match status" value="1"/>
</dbReference>
<keyword evidence="2" id="KW-1003">Cell membrane</keyword>
<accession>A0A1Y5MP78</accession>
<dbReference type="InterPro" id="IPR003660">
    <property type="entry name" value="HAMP_dom"/>
</dbReference>
<feature type="transmembrane region" description="Helical" evidence="10">
    <location>
        <begin position="214"/>
        <end position="232"/>
    </location>
</feature>
<keyword evidence="9" id="KW-0175">Coiled coil</keyword>
<evidence type="ECO:0000256" key="4">
    <source>
        <dbReference type="ARBA" id="ARBA00022989"/>
    </source>
</evidence>
<gene>
    <name evidence="13" type="ORF">B9N65_01935</name>
</gene>
<feature type="coiled-coil region" evidence="9">
    <location>
        <begin position="64"/>
        <end position="91"/>
    </location>
</feature>
<evidence type="ECO:0000313" key="13">
    <source>
        <dbReference type="EMBL" id="OUT09124.1"/>
    </source>
</evidence>
<evidence type="ECO:0000259" key="11">
    <source>
        <dbReference type="PROSITE" id="PS50111"/>
    </source>
</evidence>
<dbReference type="EMBL" id="NDYN01000001">
    <property type="protein sequence ID" value="OUT09124.1"/>
    <property type="molecule type" value="Genomic_DNA"/>
</dbReference>
<dbReference type="PANTHER" id="PTHR32089">
    <property type="entry name" value="METHYL-ACCEPTING CHEMOTAXIS PROTEIN MCPB"/>
    <property type="match status" value="1"/>
</dbReference>
<evidence type="ECO:0000256" key="9">
    <source>
        <dbReference type="SAM" id="Coils"/>
    </source>
</evidence>
<dbReference type="SMART" id="SM00283">
    <property type="entry name" value="MA"/>
    <property type="match status" value="1"/>
</dbReference>
<dbReference type="GO" id="GO:0005886">
    <property type="term" value="C:plasma membrane"/>
    <property type="evidence" value="ECO:0007669"/>
    <property type="project" value="UniProtKB-SubCell"/>
</dbReference>
<dbReference type="InterPro" id="IPR004089">
    <property type="entry name" value="MCPsignal_dom"/>
</dbReference>
<evidence type="ECO:0000259" key="12">
    <source>
        <dbReference type="PROSITE" id="PS50885"/>
    </source>
</evidence>
<dbReference type="PROSITE" id="PS50885">
    <property type="entry name" value="HAMP"/>
    <property type="match status" value="1"/>
</dbReference>